<dbReference type="GO" id="GO:0005524">
    <property type="term" value="F:ATP binding"/>
    <property type="evidence" value="ECO:0007669"/>
    <property type="project" value="UniProtKB-KW"/>
</dbReference>
<organism evidence="8 9">
    <name type="scientific">Trifolium subterraneum</name>
    <name type="common">Subterranean clover</name>
    <dbReference type="NCBI Taxonomy" id="3900"/>
    <lineage>
        <taxon>Eukaryota</taxon>
        <taxon>Viridiplantae</taxon>
        <taxon>Streptophyta</taxon>
        <taxon>Embryophyta</taxon>
        <taxon>Tracheophyta</taxon>
        <taxon>Spermatophyta</taxon>
        <taxon>Magnoliopsida</taxon>
        <taxon>eudicotyledons</taxon>
        <taxon>Gunneridae</taxon>
        <taxon>Pentapetalae</taxon>
        <taxon>rosids</taxon>
        <taxon>fabids</taxon>
        <taxon>Fabales</taxon>
        <taxon>Fabaceae</taxon>
        <taxon>Papilionoideae</taxon>
        <taxon>50 kb inversion clade</taxon>
        <taxon>NPAAA clade</taxon>
        <taxon>Hologalegina</taxon>
        <taxon>IRL clade</taxon>
        <taxon>Trifolieae</taxon>
        <taxon>Trifolium</taxon>
    </lineage>
</organism>
<feature type="domain" description="Helicase C-terminal" evidence="7">
    <location>
        <begin position="188"/>
        <end position="338"/>
    </location>
</feature>
<dbReference type="Proteomes" id="UP000242715">
    <property type="component" value="Unassembled WGS sequence"/>
</dbReference>
<dbReference type="InterPro" id="IPR001650">
    <property type="entry name" value="Helicase_C-like"/>
</dbReference>
<dbReference type="Pfam" id="PF00271">
    <property type="entry name" value="Helicase_C"/>
    <property type="match status" value="1"/>
</dbReference>
<name>A0A2Z6MYH3_TRISU</name>
<dbReference type="GO" id="GO:0016887">
    <property type="term" value="F:ATP hydrolysis activity"/>
    <property type="evidence" value="ECO:0007669"/>
    <property type="project" value="TreeGrafter"/>
</dbReference>
<dbReference type="GO" id="GO:0042393">
    <property type="term" value="F:histone binding"/>
    <property type="evidence" value="ECO:0007669"/>
    <property type="project" value="TreeGrafter"/>
</dbReference>
<reference evidence="9" key="1">
    <citation type="journal article" date="2017" name="Front. Plant Sci.">
        <title>Climate Clever Clovers: New Paradigm to Reduce the Environmental Footprint of Ruminants by Breeding Low Methanogenic Forages Utilizing Haplotype Variation.</title>
        <authorList>
            <person name="Kaur P."/>
            <person name="Appels R."/>
            <person name="Bayer P.E."/>
            <person name="Keeble-Gagnere G."/>
            <person name="Wang J."/>
            <person name="Hirakawa H."/>
            <person name="Shirasawa K."/>
            <person name="Vercoe P."/>
            <person name="Stefanova K."/>
            <person name="Durmic Z."/>
            <person name="Nichols P."/>
            <person name="Revell C."/>
            <person name="Isobe S.N."/>
            <person name="Edwards D."/>
            <person name="Erskine W."/>
        </authorList>
    </citation>
    <scope>NUCLEOTIDE SEQUENCE [LARGE SCALE GENOMIC DNA]</scope>
    <source>
        <strain evidence="9">cv. Daliak</strain>
    </source>
</reference>
<feature type="region of interest" description="Disordered" evidence="6">
    <location>
        <begin position="408"/>
        <end position="430"/>
    </location>
</feature>
<gene>
    <name evidence="8" type="ORF">TSUD_21410</name>
</gene>
<comment type="subcellular location">
    <subcellularLocation>
        <location evidence="1">Nucleus</location>
    </subcellularLocation>
</comment>
<dbReference type="AlphaFoldDB" id="A0A2Z6MYH3"/>
<dbReference type="PANTHER" id="PTHR45685">
    <property type="entry name" value="HELICASE SRCAP-RELATED"/>
    <property type="match status" value="1"/>
</dbReference>
<dbReference type="PROSITE" id="PS51194">
    <property type="entry name" value="HELICASE_CTER"/>
    <property type="match status" value="1"/>
</dbReference>
<feature type="region of interest" description="Disordered" evidence="6">
    <location>
        <begin position="510"/>
        <end position="542"/>
    </location>
</feature>
<accession>A0A2Z6MYH3</accession>
<feature type="compositionally biased region" description="Acidic residues" evidence="6">
    <location>
        <begin position="419"/>
        <end position="430"/>
    </location>
</feature>
<evidence type="ECO:0000313" key="8">
    <source>
        <dbReference type="EMBL" id="GAU37534.1"/>
    </source>
</evidence>
<evidence type="ECO:0000259" key="7">
    <source>
        <dbReference type="PROSITE" id="PS51194"/>
    </source>
</evidence>
<keyword evidence="2" id="KW-0547">Nucleotide-binding</keyword>
<dbReference type="CDD" id="cd18793">
    <property type="entry name" value="SF2_C_SNF"/>
    <property type="match status" value="1"/>
</dbReference>
<dbReference type="InterPro" id="IPR027417">
    <property type="entry name" value="P-loop_NTPase"/>
</dbReference>
<protein>
    <recommendedName>
        <fullName evidence="7">Helicase C-terminal domain-containing protein</fullName>
    </recommendedName>
</protein>
<dbReference type="InterPro" id="IPR049730">
    <property type="entry name" value="SNF2/RAD54-like_C"/>
</dbReference>
<feature type="compositionally biased region" description="Basic residues" evidence="6">
    <location>
        <begin position="527"/>
        <end position="542"/>
    </location>
</feature>
<keyword evidence="9" id="KW-1185">Reference proteome</keyword>
<dbReference type="GO" id="GO:0006338">
    <property type="term" value="P:chromatin remodeling"/>
    <property type="evidence" value="ECO:0007669"/>
    <property type="project" value="TreeGrafter"/>
</dbReference>
<proteinExistence type="predicted"/>
<dbReference type="GO" id="GO:0003677">
    <property type="term" value="F:DNA binding"/>
    <property type="evidence" value="ECO:0007669"/>
    <property type="project" value="UniProtKB-KW"/>
</dbReference>
<dbReference type="SMART" id="SM00490">
    <property type="entry name" value="HELICc"/>
    <property type="match status" value="1"/>
</dbReference>
<evidence type="ECO:0000256" key="1">
    <source>
        <dbReference type="ARBA" id="ARBA00004123"/>
    </source>
</evidence>
<dbReference type="GO" id="GO:0004386">
    <property type="term" value="F:helicase activity"/>
    <property type="evidence" value="ECO:0007669"/>
    <property type="project" value="UniProtKB-KW"/>
</dbReference>
<dbReference type="SUPFAM" id="SSF52540">
    <property type="entry name" value="P-loop containing nucleoside triphosphate hydrolases"/>
    <property type="match status" value="1"/>
</dbReference>
<evidence type="ECO:0000256" key="3">
    <source>
        <dbReference type="ARBA" id="ARBA00022801"/>
    </source>
</evidence>
<dbReference type="PANTHER" id="PTHR45685:SF1">
    <property type="entry name" value="HELICASE SRCAP"/>
    <property type="match status" value="1"/>
</dbReference>
<dbReference type="InterPro" id="IPR050520">
    <property type="entry name" value="INO80/SWR1_helicase"/>
</dbReference>
<dbReference type="EMBL" id="DF973674">
    <property type="protein sequence ID" value="GAU37534.1"/>
    <property type="molecule type" value="Genomic_DNA"/>
</dbReference>
<keyword evidence="3" id="KW-0378">Hydrolase</keyword>
<feature type="compositionally biased region" description="Polar residues" evidence="6">
    <location>
        <begin position="977"/>
        <end position="989"/>
    </location>
</feature>
<keyword evidence="5" id="KW-0067">ATP-binding</keyword>
<dbReference type="FunFam" id="3.40.50.300:FF:002272">
    <property type="entry name" value="protein PHOTOPERIOD-INDEPENDENT EARLY FLOWERING 1 isoform X1"/>
    <property type="match status" value="1"/>
</dbReference>
<dbReference type="OrthoDB" id="372624at2759"/>
<evidence type="ECO:0000256" key="5">
    <source>
        <dbReference type="ARBA" id="ARBA00022840"/>
    </source>
</evidence>
<evidence type="ECO:0000313" key="9">
    <source>
        <dbReference type="Proteomes" id="UP000242715"/>
    </source>
</evidence>
<keyword evidence="4" id="KW-0347">Helicase</keyword>
<evidence type="ECO:0000256" key="2">
    <source>
        <dbReference type="ARBA" id="ARBA00022741"/>
    </source>
</evidence>
<dbReference type="Gene3D" id="3.40.50.300">
    <property type="entry name" value="P-loop containing nucleotide triphosphate hydrolases"/>
    <property type="match status" value="1"/>
</dbReference>
<dbReference type="Pfam" id="PF13921">
    <property type="entry name" value="Myb_DNA-bind_6"/>
    <property type="match status" value="1"/>
</dbReference>
<sequence>MERTDMADLEVIKPGLKCQKKPHGTNIFEEIQRAIWEERIREAKERAAAIAWWNSLRCKKRPIYSTTLRDIVTIRHPVYDIHQKKANPVSYLFPSKLADIVLSPVERFQRMIDVVESFMFAIPAARASPPVCWCSKSETTVFMNPSYKQQCSDILSPLLSPIRPAIVRRQVYFPDRRLIQFDCGKLQELAILLRKLKSEGHRALIFTQMTKMLDILEAFINLYGYTYMRLDGSTQPEERQTLMQRFNTNPKFFLFILSTRSGGVGINLVGADTVIFYDSDWNPAMDQQAQDRCHRIGQTREVHIYRLISESTIEENILKKAKQKRALDDLVIQSGGYNTEFFKKLDPMELFSGHKTLSIKDTPKEKNQNSGEVAVTNADVEAALKHVEDEADYMALKKVELEEAVDNQEFTEEASGRLEEDEYVNEDDEPQELDKAALESEVRIEDTEWELDRIERYKEEMEAEIDEDEEPLVYESWDADFATTAYRQQVEALAQHQLMEELEYEAKLKEEAEEEKNRTQAPSVSKPKPKKKPKKAKFKSLKKGSLTTGLRTVNDELRAVPMAIDDDVATSLDFVSPSSSIHKKRKKSKLITDGEEEKRFKKSKKYKRDPCDIYDSDLDSNSLDMQQDEHAESDPCKSMVVLEQKTVGRSKMGGKISITPMPVKRVFMIKSERLKKGNIWYKDCIPSADFWLPQEDAILCAVVHEYGPNWSFVSDILHSMTAGGAYRGIYRHPVHCCERFRELFQKYVLFSMDNANHEKINNTCSGKALKVTEDNIQMLLDVASEQANRELLLQKHFFALLSSVWKAAQVDRRQNLHATCNSLYFDQSFFSSIGQHSQNPLNKPSERMTYAHSGQSKMLLAAALDDLKSGPENDKIVLSNQGKDMPVTEDQVDITLEFPKEESDSLSSFPSVIKLSIKGAEAPPSLNKHTRNDHLKSCFSAAENRFREVTKACEEDSSRWASSAFPTNDARSRPGSRVQSSGKQRSSISDVIKPSRSKTKRPSVDSSELHRHQTEPLFPPMPSLQELASDLSSSTVDKFGFDTESDFPFDLNGESSLERENFGVVPHDYIAEFISGLDDCTTFPEYTDIR</sequence>
<evidence type="ECO:0000256" key="4">
    <source>
        <dbReference type="ARBA" id="ARBA00022806"/>
    </source>
</evidence>
<dbReference type="Gene3D" id="1.10.10.60">
    <property type="entry name" value="Homeodomain-like"/>
    <property type="match status" value="1"/>
</dbReference>
<feature type="region of interest" description="Disordered" evidence="6">
    <location>
        <begin position="957"/>
        <end position="1025"/>
    </location>
</feature>
<evidence type="ECO:0000256" key="6">
    <source>
        <dbReference type="SAM" id="MobiDB-lite"/>
    </source>
</evidence>
<dbReference type="GO" id="GO:0000812">
    <property type="term" value="C:Swr1 complex"/>
    <property type="evidence" value="ECO:0007669"/>
    <property type="project" value="TreeGrafter"/>
</dbReference>